<dbReference type="Proteomes" id="UP000561045">
    <property type="component" value="Unassembled WGS sequence"/>
</dbReference>
<comment type="caution">
    <text evidence="1">The sequence shown here is derived from an EMBL/GenBank/DDBJ whole genome shotgun (WGS) entry which is preliminary data.</text>
</comment>
<evidence type="ECO:0000313" key="1">
    <source>
        <dbReference type="EMBL" id="MBB4012925.1"/>
    </source>
</evidence>
<dbReference type="NCBIfam" id="TIGR04353">
    <property type="entry name" value="PqqD_rel_X"/>
    <property type="match status" value="1"/>
</dbReference>
<organism evidence="1 2">
    <name type="scientific">Niveibacterium umoris</name>
    <dbReference type="NCBI Taxonomy" id="1193620"/>
    <lineage>
        <taxon>Bacteria</taxon>
        <taxon>Pseudomonadati</taxon>
        <taxon>Pseudomonadota</taxon>
        <taxon>Betaproteobacteria</taxon>
        <taxon>Rhodocyclales</taxon>
        <taxon>Rhodocyclaceae</taxon>
        <taxon>Niveibacterium</taxon>
    </lineage>
</organism>
<sequence length="82" mass="8843">MTDARWICREWPDGSVYYDRLTGTTHGLSALAAEVLALPLGSRYDPDSASDAIAARLSLALTPEITAAVGQALDQLKRIELI</sequence>
<reference evidence="1 2" key="1">
    <citation type="submission" date="2020-08" db="EMBL/GenBank/DDBJ databases">
        <title>Genomic Encyclopedia of Type Strains, Phase IV (KMG-IV): sequencing the most valuable type-strain genomes for metagenomic binning, comparative biology and taxonomic classification.</title>
        <authorList>
            <person name="Goeker M."/>
        </authorList>
    </citation>
    <scope>NUCLEOTIDE SEQUENCE [LARGE SCALE GENOMIC DNA]</scope>
    <source>
        <strain evidence="1 2">DSM 106739</strain>
    </source>
</reference>
<dbReference type="EMBL" id="JACIET010000001">
    <property type="protein sequence ID" value="MBB4012925.1"/>
    <property type="molecule type" value="Genomic_DNA"/>
</dbReference>
<accession>A0A840BI71</accession>
<keyword evidence="2" id="KW-1185">Reference proteome</keyword>
<dbReference type="InterPro" id="IPR027599">
    <property type="entry name" value="PqqD-rel_X"/>
</dbReference>
<evidence type="ECO:0000313" key="2">
    <source>
        <dbReference type="Proteomes" id="UP000561045"/>
    </source>
</evidence>
<dbReference type="AlphaFoldDB" id="A0A840BI71"/>
<proteinExistence type="predicted"/>
<dbReference type="RefSeq" id="WP_183634689.1">
    <property type="nucleotide sequence ID" value="NZ_BAABLE010000011.1"/>
</dbReference>
<protein>
    <submittedName>
        <fullName evidence="1">PqqD family protein of HPr-rel-A system</fullName>
    </submittedName>
</protein>
<name>A0A840BI71_9RHOO</name>
<gene>
    <name evidence="1" type="ORF">GGR36_002233</name>
</gene>